<dbReference type="Proteomes" id="UP000053611">
    <property type="component" value="Unassembled WGS sequence"/>
</dbReference>
<gene>
    <name evidence="2" type="ORF">CC85DRAFT_20083</name>
</gene>
<evidence type="ECO:0000313" key="2">
    <source>
        <dbReference type="EMBL" id="KLT38691.1"/>
    </source>
</evidence>
<name>A0A0J0XC99_9TREE</name>
<organism evidence="2 3">
    <name type="scientific">Cutaneotrichosporon oleaginosum</name>
    <dbReference type="NCBI Taxonomy" id="879819"/>
    <lineage>
        <taxon>Eukaryota</taxon>
        <taxon>Fungi</taxon>
        <taxon>Dikarya</taxon>
        <taxon>Basidiomycota</taxon>
        <taxon>Agaricomycotina</taxon>
        <taxon>Tremellomycetes</taxon>
        <taxon>Trichosporonales</taxon>
        <taxon>Trichosporonaceae</taxon>
        <taxon>Cutaneotrichosporon</taxon>
    </lineage>
</organism>
<feature type="region of interest" description="Disordered" evidence="1">
    <location>
        <begin position="313"/>
        <end position="338"/>
    </location>
</feature>
<dbReference type="AlphaFoldDB" id="A0A0J0XC99"/>
<dbReference type="GeneID" id="28980493"/>
<evidence type="ECO:0000256" key="1">
    <source>
        <dbReference type="SAM" id="MobiDB-lite"/>
    </source>
</evidence>
<feature type="compositionally biased region" description="Polar residues" evidence="1">
    <location>
        <begin position="316"/>
        <end position="335"/>
    </location>
</feature>
<keyword evidence="3" id="KW-1185">Reference proteome</keyword>
<reference evidence="2 3" key="1">
    <citation type="submission" date="2015-03" db="EMBL/GenBank/DDBJ databases">
        <title>Genomics and transcriptomics of the oil-accumulating basidiomycete yeast T. oleaginosus allow insights into substrate utilization and the diverse evolutionary trajectories of mating systems in fungi.</title>
        <authorList>
            <consortium name="DOE Joint Genome Institute"/>
            <person name="Kourist R."/>
            <person name="Kracht O."/>
            <person name="Bracharz F."/>
            <person name="Lipzen A."/>
            <person name="Nolan M."/>
            <person name="Ohm R."/>
            <person name="Grigoriev I."/>
            <person name="Sun S."/>
            <person name="Heitman J."/>
            <person name="Bruck T."/>
            <person name="Nowrousian M."/>
        </authorList>
    </citation>
    <scope>NUCLEOTIDE SEQUENCE [LARGE SCALE GENOMIC DNA]</scope>
    <source>
        <strain evidence="2 3">IBC0246</strain>
    </source>
</reference>
<accession>A0A0J0XC99</accession>
<dbReference type="EMBL" id="KQ087289">
    <property type="protein sequence ID" value="KLT38691.1"/>
    <property type="molecule type" value="Genomic_DNA"/>
</dbReference>
<dbReference type="RefSeq" id="XP_018275182.1">
    <property type="nucleotide sequence ID" value="XM_018419890.1"/>
</dbReference>
<proteinExistence type="predicted"/>
<sequence>MDDLQYRLHHIASRLRVSRVVRDNSRTPDSFWYERDDRHSRLTLADVQLDMLTCYQRRLVAPTPAPAPSSTPNAEWWHMCPSPCGSMPRKVKWADMALHRVASAPFEEPWTLDILEELQYISAMLEYTRRVAVERRGVLESLKETIAGLPDHVAVQFRTAADSWAPHAARVHFQARYEAILALIYGGLVDGPYSYRKKTAWRVHRAITRGRKMAAAVPAKEVREAIGSPFTVGRYARAVMDQTLDVVTCILEGKSVSSLVGSGTRVFWNGSKWERPSCSCVDNSRCLFNTGCMACRETTDCVIPLASEHSPCDNDMATSQDESTSTTSASQPDQTDTIRHVERTNREVHFTIPAGCQSFTVRL</sequence>
<protein>
    <submittedName>
        <fullName evidence="2">Uncharacterized protein</fullName>
    </submittedName>
</protein>
<evidence type="ECO:0000313" key="3">
    <source>
        <dbReference type="Proteomes" id="UP000053611"/>
    </source>
</evidence>